<evidence type="ECO:0000313" key="5">
    <source>
        <dbReference type="Proteomes" id="UP000037269"/>
    </source>
</evidence>
<dbReference type="Pfam" id="PF04012">
    <property type="entry name" value="PspA_IM30"/>
    <property type="match status" value="1"/>
</dbReference>
<feature type="coiled-coil region" evidence="2">
    <location>
        <begin position="108"/>
        <end position="135"/>
    </location>
</feature>
<comment type="similarity">
    <text evidence="1">Belongs to the PspA/Vipp/IM30 family.</text>
</comment>
<reference evidence="3 5" key="1">
    <citation type="submission" date="2015-07" db="EMBL/GenBank/DDBJ databases">
        <title>Fjat-14205 dsm 2895.</title>
        <authorList>
            <person name="Liu B."/>
            <person name="Wang J."/>
            <person name="Zhu Y."/>
            <person name="Liu G."/>
            <person name="Chen Q."/>
            <person name="Chen Z."/>
            <person name="Lan J."/>
            <person name="Che J."/>
            <person name="Ge C."/>
            <person name="Shi H."/>
            <person name="Pan Z."/>
            <person name="Liu X."/>
        </authorList>
    </citation>
    <scope>NUCLEOTIDE SEQUENCE [LARGE SCALE GENOMIC DNA]</scope>
    <source>
        <strain evidence="3 5">DSM 2895</strain>
    </source>
</reference>
<protein>
    <submittedName>
        <fullName evidence="4">Phage shock protein A (PspA) family protein</fullName>
    </submittedName>
</protein>
<dbReference type="EMBL" id="FNED01000021">
    <property type="protein sequence ID" value="SDJ58322.1"/>
    <property type="molecule type" value="Genomic_DNA"/>
</dbReference>
<feature type="coiled-coil region" evidence="2">
    <location>
        <begin position="26"/>
        <end position="53"/>
    </location>
</feature>
<dbReference type="Proteomes" id="UP000037269">
    <property type="component" value="Unassembled WGS sequence"/>
</dbReference>
<dbReference type="RefSeq" id="WP_043065263.1">
    <property type="nucleotide sequence ID" value="NZ_BJOA01000071.1"/>
</dbReference>
<dbReference type="OrthoDB" id="9779630at2"/>
<accession>A0A0D1WFF3</accession>
<dbReference type="PANTHER" id="PTHR31088">
    <property type="entry name" value="MEMBRANE-ASSOCIATED PROTEIN VIPP1, CHLOROPLASTIC"/>
    <property type="match status" value="1"/>
</dbReference>
<sequence>MGIFKRIETITTATMHQVLDQVENPVAMLNQYMRDMEQEIAQAEVAIARQVAQEKNWEMLIKEAGERIAKRTRQAELAVAEGEDSIARQALTDKQQCEARKDEYTGLLEGSRQRTIQLREQLQELKDKFYEMRNKKAVLISRARVAQTSKSMHTALHSIDTESAAKGFSRMEEKIAMLEADAEASRTIRFAYQPYVSQHAEPNPQVEAELARLRAARSEATDAEAQVQSK</sequence>
<keyword evidence="5" id="KW-1185">Reference proteome</keyword>
<dbReference type="Proteomes" id="UP000182836">
    <property type="component" value="Unassembled WGS sequence"/>
</dbReference>
<name>A0A0D1WFF3_ANEMI</name>
<evidence type="ECO:0000313" key="4">
    <source>
        <dbReference type="EMBL" id="SDJ58322.1"/>
    </source>
</evidence>
<gene>
    <name evidence="3" type="ORF">AF333_16480</name>
    <name evidence="4" type="ORF">SAMN04487909_12163</name>
</gene>
<evidence type="ECO:0000256" key="1">
    <source>
        <dbReference type="ARBA" id="ARBA00043985"/>
    </source>
</evidence>
<dbReference type="GeneID" id="42306768"/>
<dbReference type="STRING" id="47500.AF333_16480"/>
<dbReference type="EMBL" id="LGUG01000004">
    <property type="protein sequence ID" value="KON96840.1"/>
    <property type="molecule type" value="Genomic_DNA"/>
</dbReference>
<dbReference type="AlphaFoldDB" id="A0A0D1WFF3"/>
<dbReference type="PANTHER" id="PTHR31088:SF6">
    <property type="entry name" value="PHAGE SHOCK PROTEIN A"/>
    <property type="match status" value="1"/>
</dbReference>
<organism evidence="3 5">
    <name type="scientific">Aneurinibacillus migulanus</name>
    <name type="common">Bacillus migulanus</name>
    <dbReference type="NCBI Taxonomy" id="47500"/>
    <lineage>
        <taxon>Bacteria</taxon>
        <taxon>Bacillati</taxon>
        <taxon>Bacillota</taxon>
        <taxon>Bacilli</taxon>
        <taxon>Bacillales</taxon>
        <taxon>Paenibacillaceae</taxon>
        <taxon>Aneurinibacillus group</taxon>
        <taxon>Aneurinibacillus</taxon>
    </lineage>
</organism>
<dbReference type="PATRIC" id="fig|47500.12.peg.6940"/>
<proteinExistence type="inferred from homology"/>
<dbReference type="InterPro" id="IPR007157">
    <property type="entry name" value="PspA_VIPP1"/>
</dbReference>
<reference evidence="4 6" key="2">
    <citation type="submission" date="2016-10" db="EMBL/GenBank/DDBJ databases">
        <authorList>
            <person name="de Groot N.N."/>
        </authorList>
    </citation>
    <scope>NUCLEOTIDE SEQUENCE [LARGE SCALE GENOMIC DNA]</scope>
    <source>
        <strain evidence="4 6">DSM 2895</strain>
    </source>
</reference>
<evidence type="ECO:0000313" key="3">
    <source>
        <dbReference type="EMBL" id="KON96840.1"/>
    </source>
</evidence>
<keyword evidence="2" id="KW-0175">Coiled coil</keyword>
<evidence type="ECO:0000313" key="6">
    <source>
        <dbReference type="Proteomes" id="UP000182836"/>
    </source>
</evidence>
<evidence type="ECO:0000256" key="2">
    <source>
        <dbReference type="SAM" id="Coils"/>
    </source>
</evidence>